<dbReference type="Pfam" id="PF00067">
    <property type="entry name" value="p450"/>
    <property type="match status" value="1"/>
</dbReference>
<dbReference type="GO" id="GO:0020037">
    <property type="term" value="F:heme binding"/>
    <property type="evidence" value="ECO:0007669"/>
    <property type="project" value="InterPro"/>
</dbReference>
<evidence type="ECO:0000256" key="2">
    <source>
        <dbReference type="ARBA" id="ARBA00010617"/>
    </source>
</evidence>
<dbReference type="GO" id="GO:0009753">
    <property type="term" value="P:response to jasmonic acid"/>
    <property type="evidence" value="ECO:0007669"/>
    <property type="project" value="UniProtKB-ARBA"/>
</dbReference>
<comment type="similarity">
    <text evidence="2 12">Belongs to the cytochrome P450 family.</text>
</comment>
<keyword evidence="10" id="KW-0472">Membrane</keyword>
<keyword evidence="9 12" id="KW-0503">Monooxygenase</keyword>
<feature type="chain" id="PRO_5001655595" description="Cytochrome P450 CYP72A219-like" evidence="13">
    <location>
        <begin position="23"/>
        <end position="513"/>
    </location>
</feature>
<dbReference type="InParanoid" id="A0A068V5N8"/>
<dbReference type="PANTHER" id="PTHR24282">
    <property type="entry name" value="CYTOCHROME P450 FAMILY MEMBER"/>
    <property type="match status" value="1"/>
</dbReference>
<evidence type="ECO:0000256" key="1">
    <source>
        <dbReference type="ARBA" id="ARBA00004370"/>
    </source>
</evidence>
<name>A0A068V5N8_COFCA</name>
<dbReference type="AlphaFoldDB" id="A0A068V5N8"/>
<organism evidence="14 15">
    <name type="scientific">Coffea canephora</name>
    <name type="common">Robusta coffee</name>
    <dbReference type="NCBI Taxonomy" id="49390"/>
    <lineage>
        <taxon>Eukaryota</taxon>
        <taxon>Viridiplantae</taxon>
        <taxon>Streptophyta</taxon>
        <taxon>Embryophyta</taxon>
        <taxon>Tracheophyta</taxon>
        <taxon>Spermatophyta</taxon>
        <taxon>Magnoliopsida</taxon>
        <taxon>eudicotyledons</taxon>
        <taxon>Gunneridae</taxon>
        <taxon>Pentapetalae</taxon>
        <taxon>asterids</taxon>
        <taxon>lamiids</taxon>
        <taxon>Gentianales</taxon>
        <taxon>Rubiaceae</taxon>
        <taxon>Ixoroideae</taxon>
        <taxon>Gardenieae complex</taxon>
        <taxon>Bertiereae - Coffeeae clade</taxon>
        <taxon>Coffeeae</taxon>
        <taxon>Coffea</taxon>
    </lineage>
</organism>
<dbReference type="Gene3D" id="1.10.630.10">
    <property type="entry name" value="Cytochrome P450"/>
    <property type="match status" value="1"/>
</dbReference>
<dbReference type="OMA" id="KWTFSFW"/>
<dbReference type="InterPro" id="IPR036396">
    <property type="entry name" value="Cyt_P450_sf"/>
</dbReference>
<keyword evidence="3 11" id="KW-0349">Heme</keyword>
<keyword evidence="4" id="KW-0812">Transmembrane</keyword>
<sequence length="513" mass="58791">MKTTHSFMIVLVSSCLVLSVLAWKVLSWVWFKPRKLEKHLKQQGFKGNPYKLFYGDFKEIGTLFQEAYSKPISLSDDIVPRVIPHFLGTVNKYGKNAYLWFGPKPTMLIMDPELTRKVTQKMEIFQKPQFHPLSKLLAQGTLVYEGDKWAKHRKLLNQAFHMEKLKLMVPAFYTSASEMLSKWEEGISAKGSIELDVWPHLQTMTGDAISRTAFGSKYEKGRRIFELQTEQAQHLVKAVQSMYIPGLRFLPTKRNRRMKQIATEVNDSIGEIIRTRLNALRTGEASDDDMLSLLLESSSQETDKEFGMTTKEIVEECKLFYFAGQETTAVLLVWTMILLSMYPDWQEHAREEVLQHFGTNIPDFDGLNRLRIVTMILHEVLRLYPPFPILGQTVAEETKLGNLTFPSGQLLTVPTILLHHDPEIWGEDVKEFKPERFADGVSHATKGQVVFFPFGWGPRICIGQNFAMLEAKLVLAMALQRFSFELSPSYSHAPYSAVTLQPQFGAHLILHKM</sequence>
<dbReference type="GO" id="GO:0016020">
    <property type="term" value="C:membrane"/>
    <property type="evidence" value="ECO:0007669"/>
    <property type="project" value="UniProtKB-SubCell"/>
</dbReference>
<dbReference type="InterPro" id="IPR001128">
    <property type="entry name" value="Cyt_P450"/>
</dbReference>
<protein>
    <recommendedName>
        <fullName evidence="16">Cytochrome P450 CYP72A219-like</fullName>
    </recommendedName>
</protein>
<dbReference type="GO" id="GO:0005506">
    <property type="term" value="F:iron ion binding"/>
    <property type="evidence" value="ECO:0007669"/>
    <property type="project" value="InterPro"/>
</dbReference>
<keyword evidence="7 12" id="KW-0560">Oxidoreductase</keyword>
<dbReference type="PROSITE" id="PS00086">
    <property type="entry name" value="CYTOCHROME_P450"/>
    <property type="match status" value="1"/>
</dbReference>
<dbReference type="InterPro" id="IPR002401">
    <property type="entry name" value="Cyt_P450_E_grp-I"/>
</dbReference>
<keyword evidence="6" id="KW-1133">Transmembrane helix</keyword>
<feature type="signal peptide" evidence="13">
    <location>
        <begin position="1"/>
        <end position="22"/>
    </location>
</feature>
<evidence type="ECO:0000256" key="9">
    <source>
        <dbReference type="ARBA" id="ARBA00023033"/>
    </source>
</evidence>
<dbReference type="PRINTS" id="PR00385">
    <property type="entry name" value="P450"/>
</dbReference>
<dbReference type="GO" id="GO:0016705">
    <property type="term" value="F:oxidoreductase activity, acting on paired donors, with incorporation or reduction of molecular oxygen"/>
    <property type="evidence" value="ECO:0007669"/>
    <property type="project" value="InterPro"/>
</dbReference>
<evidence type="ECO:0000256" key="13">
    <source>
        <dbReference type="SAM" id="SignalP"/>
    </source>
</evidence>
<evidence type="ECO:0000256" key="6">
    <source>
        <dbReference type="ARBA" id="ARBA00022989"/>
    </source>
</evidence>
<dbReference type="Proteomes" id="UP000295252">
    <property type="component" value="Chromosome VII"/>
</dbReference>
<dbReference type="PhylomeDB" id="A0A068V5N8"/>
<evidence type="ECO:0000256" key="11">
    <source>
        <dbReference type="PIRSR" id="PIRSR602401-1"/>
    </source>
</evidence>
<evidence type="ECO:0000256" key="3">
    <source>
        <dbReference type="ARBA" id="ARBA00022617"/>
    </source>
</evidence>
<evidence type="ECO:0000256" key="5">
    <source>
        <dbReference type="ARBA" id="ARBA00022723"/>
    </source>
</evidence>
<dbReference type="InterPro" id="IPR050665">
    <property type="entry name" value="Cytochrome_P450_Monooxygen"/>
</dbReference>
<evidence type="ECO:0000313" key="15">
    <source>
        <dbReference type="Proteomes" id="UP000295252"/>
    </source>
</evidence>
<evidence type="ECO:0000256" key="7">
    <source>
        <dbReference type="ARBA" id="ARBA00023002"/>
    </source>
</evidence>
<comment type="cofactor">
    <cofactor evidence="11">
        <name>heme</name>
        <dbReference type="ChEBI" id="CHEBI:30413"/>
    </cofactor>
</comment>
<evidence type="ECO:0000313" key="14">
    <source>
        <dbReference type="EMBL" id="CDP15981.1"/>
    </source>
</evidence>
<proteinExistence type="inferred from homology"/>
<evidence type="ECO:0000256" key="10">
    <source>
        <dbReference type="ARBA" id="ARBA00023136"/>
    </source>
</evidence>
<dbReference type="Gramene" id="CDP15981">
    <property type="protein sequence ID" value="CDP15981"/>
    <property type="gene ID" value="GSCOC_T00016914001"/>
</dbReference>
<reference evidence="15" key="1">
    <citation type="journal article" date="2014" name="Science">
        <title>The coffee genome provides insight into the convergent evolution of caffeine biosynthesis.</title>
        <authorList>
            <person name="Denoeud F."/>
            <person name="Carretero-Paulet L."/>
            <person name="Dereeper A."/>
            <person name="Droc G."/>
            <person name="Guyot R."/>
            <person name="Pietrella M."/>
            <person name="Zheng C."/>
            <person name="Alberti A."/>
            <person name="Anthony F."/>
            <person name="Aprea G."/>
            <person name="Aury J.M."/>
            <person name="Bento P."/>
            <person name="Bernard M."/>
            <person name="Bocs S."/>
            <person name="Campa C."/>
            <person name="Cenci A."/>
            <person name="Combes M.C."/>
            <person name="Crouzillat D."/>
            <person name="Da Silva C."/>
            <person name="Daddiego L."/>
            <person name="De Bellis F."/>
            <person name="Dussert S."/>
            <person name="Garsmeur O."/>
            <person name="Gayraud T."/>
            <person name="Guignon V."/>
            <person name="Jahn K."/>
            <person name="Jamilloux V."/>
            <person name="Joet T."/>
            <person name="Labadie K."/>
            <person name="Lan T."/>
            <person name="Leclercq J."/>
            <person name="Lepelley M."/>
            <person name="Leroy T."/>
            <person name="Li L.T."/>
            <person name="Librado P."/>
            <person name="Lopez L."/>
            <person name="Munoz A."/>
            <person name="Noel B."/>
            <person name="Pallavicini A."/>
            <person name="Perrotta G."/>
            <person name="Poncet V."/>
            <person name="Pot D."/>
            <person name="Priyono X."/>
            <person name="Rigoreau M."/>
            <person name="Rouard M."/>
            <person name="Rozas J."/>
            <person name="Tranchant-Dubreuil C."/>
            <person name="VanBuren R."/>
            <person name="Zhang Q."/>
            <person name="Andrade A.C."/>
            <person name="Argout X."/>
            <person name="Bertrand B."/>
            <person name="de Kochko A."/>
            <person name="Graziosi G."/>
            <person name="Henry R.J."/>
            <person name="Jayarama X."/>
            <person name="Ming R."/>
            <person name="Nagai C."/>
            <person name="Rounsley S."/>
            <person name="Sankoff D."/>
            <person name="Giuliano G."/>
            <person name="Albert V.A."/>
            <person name="Wincker P."/>
            <person name="Lashermes P."/>
        </authorList>
    </citation>
    <scope>NUCLEOTIDE SEQUENCE [LARGE SCALE GENOMIC DNA]</scope>
    <source>
        <strain evidence="15">cv. DH200-94</strain>
    </source>
</reference>
<feature type="binding site" description="axial binding residue" evidence="11">
    <location>
        <position position="461"/>
    </location>
    <ligand>
        <name>heme</name>
        <dbReference type="ChEBI" id="CHEBI:30413"/>
    </ligand>
    <ligandPart>
        <name>Fe</name>
        <dbReference type="ChEBI" id="CHEBI:18248"/>
    </ligandPart>
</feature>
<dbReference type="InterPro" id="IPR017972">
    <property type="entry name" value="Cyt_P450_CS"/>
</dbReference>
<keyword evidence="15" id="KW-1185">Reference proteome</keyword>
<evidence type="ECO:0000256" key="12">
    <source>
        <dbReference type="RuleBase" id="RU000461"/>
    </source>
</evidence>
<dbReference type="GO" id="GO:0009820">
    <property type="term" value="P:alkaloid metabolic process"/>
    <property type="evidence" value="ECO:0007669"/>
    <property type="project" value="UniProtKB-ARBA"/>
</dbReference>
<dbReference type="PANTHER" id="PTHR24282:SF273">
    <property type="entry name" value="CYTOCHROME P450 CYP72A219-LIKE"/>
    <property type="match status" value="1"/>
</dbReference>
<dbReference type="PRINTS" id="PR00463">
    <property type="entry name" value="EP450I"/>
</dbReference>
<evidence type="ECO:0000256" key="4">
    <source>
        <dbReference type="ARBA" id="ARBA00022692"/>
    </source>
</evidence>
<dbReference type="SUPFAM" id="SSF48264">
    <property type="entry name" value="Cytochrome P450"/>
    <property type="match status" value="1"/>
</dbReference>
<keyword evidence="8 11" id="KW-0408">Iron</keyword>
<accession>A0A068V5N8</accession>
<gene>
    <name evidence="14" type="ORF">GSCOC_T00016914001</name>
</gene>
<dbReference type="PROSITE" id="PS51257">
    <property type="entry name" value="PROKAR_LIPOPROTEIN"/>
    <property type="match status" value="1"/>
</dbReference>
<comment type="subcellular location">
    <subcellularLocation>
        <location evidence="1">Membrane</location>
    </subcellularLocation>
</comment>
<keyword evidence="13" id="KW-0732">Signal</keyword>
<evidence type="ECO:0008006" key="16">
    <source>
        <dbReference type="Google" id="ProtNLM"/>
    </source>
</evidence>
<dbReference type="FunFam" id="1.10.630.10:FF:000029">
    <property type="entry name" value="Cytochrome P450 734A1"/>
    <property type="match status" value="1"/>
</dbReference>
<dbReference type="EMBL" id="HG739196">
    <property type="protein sequence ID" value="CDP15981.1"/>
    <property type="molecule type" value="Genomic_DNA"/>
</dbReference>
<dbReference type="GO" id="GO:0004497">
    <property type="term" value="F:monooxygenase activity"/>
    <property type="evidence" value="ECO:0007669"/>
    <property type="project" value="UniProtKB-KW"/>
</dbReference>
<dbReference type="FunCoup" id="A0A068V5N8">
    <property type="interactions" value="728"/>
</dbReference>
<keyword evidence="5 11" id="KW-0479">Metal-binding</keyword>
<evidence type="ECO:0000256" key="8">
    <source>
        <dbReference type="ARBA" id="ARBA00023004"/>
    </source>
</evidence>
<dbReference type="STRING" id="49390.A0A068V5N8"/>